<dbReference type="AlphaFoldDB" id="A0AAE9XKX0"/>
<evidence type="ECO:0000256" key="5">
    <source>
        <dbReference type="ARBA" id="ARBA00013063"/>
    </source>
</evidence>
<dbReference type="EC" id="4.1.2.14" evidence="5"/>
<dbReference type="Proteomes" id="UP001179600">
    <property type="component" value="Chromosome"/>
</dbReference>
<dbReference type="CDD" id="cd00452">
    <property type="entry name" value="KDPG_aldolase"/>
    <property type="match status" value="1"/>
</dbReference>
<dbReference type="NCBIfam" id="TIGR01182">
    <property type="entry name" value="eda"/>
    <property type="match status" value="1"/>
</dbReference>
<evidence type="ECO:0000313" key="9">
    <source>
        <dbReference type="EMBL" id="WCG22540.1"/>
    </source>
</evidence>
<proteinExistence type="inferred from homology"/>
<dbReference type="InterPro" id="IPR013785">
    <property type="entry name" value="Aldolase_TIM"/>
</dbReference>
<evidence type="ECO:0000256" key="7">
    <source>
        <dbReference type="ARBA" id="ARBA00023270"/>
    </source>
</evidence>
<keyword evidence="6 9" id="KW-0456">Lyase</keyword>
<dbReference type="GO" id="GO:0008675">
    <property type="term" value="F:2-dehydro-3-deoxy-phosphogluconate aldolase activity"/>
    <property type="evidence" value="ECO:0007669"/>
    <property type="project" value="UniProtKB-EC"/>
</dbReference>
<protein>
    <recommendedName>
        <fullName evidence="5">2-dehydro-3-deoxy-phosphogluconate aldolase</fullName>
        <ecNumber evidence="5">4.1.2.14</ecNumber>
    </recommendedName>
</protein>
<evidence type="ECO:0000256" key="3">
    <source>
        <dbReference type="ARBA" id="ARBA00006906"/>
    </source>
</evidence>
<dbReference type="EMBL" id="CP116507">
    <property type="protein sequence ID" value="WCG22540.1"/>
    <property type="molecule type" value="Genomic_DNA"/>
</dbReference>
<dbReference type="SUPFAM" id="SSF51569">
    <property type="entry name" value="Aldolase"/>
    <property type="match status" value="1"/>
</dbReference>
<comment type="catalytic activity">
    <reaction evidence="1">
        <text>2-dehydro-3-deoxy-6-phospho-D-gluconate = D-glyceraldehyde 3-phosphate + pyruvate</text>
        <dbReference type="Rhea" id="RHEA:17089"/>
        <dbReference type="ChEBI" id="CHEBI:15361"/>
        <dbReference type="ChEBI" id="CHEBI:57569"/>
        <dbReference type="ChEBI" id="CHEBI:59776"/>
        <dbReference type="EC" id="4.1.2.14"/>
    </reaction>
</comment>
<dbReference type="InterPro" id="IPR031337">
    <property type="entry name" value="KDPG/KHG_AS_1"/>
</dbReference>
<keyword evidence="7" id="KW-0704">Schiff base</keyword>
<evidence type="ECO:0000313" key="10">
    <source>
        <dbReference type="Proteomes" id="UP001179600"/>
    </source>
</evidence>
<gene>
    <name evidence="9" type="primary">eda</name>
    <name evidence="9" type="ORF">PML95_09150</name>
</gene>
<comment type="subunit">
    <text evidence="4">Homotrimer.</text>
</comment>
<evidence type="ECO:0000256" key="8">
    <source>
        <dbReference type="ARBA" id="ARBA00023277"/>
    </source>
</evidence>
<comment type="similarity">
    <text evidence="3">Belongs to the KHG/KDPG aldolase family.</text>
</comment>
<dbReference type="Pfam" id="PF01081">
    <property type="entry name" value="Aldolase"/>
    <property type="match status" value="1"/>
</dbReference>
<accession>A0AAE9XKX0</accession>
<dbReference type="InterPro" id="IPR000887">
    <property type="entry name" value="Aldlse_KDPG_KHG"/>
</dbReference>
<sequence length="219" mass="24410">MEKVMKDKNKTFFDRLENIKLLPLYTAHDLNLLTRLEHVLVESGILFIEVTFRSELALESIKQLSTSGKLIVGAGTVRTLKEAEEAVQHGAQFIVCPSFIPEVVNYCQEQQIPILPGTVTPTEIQYAKEAGLNVIKFFPADVYGGINAINALSGPYYDMKFVPTGGINQKNLPEYVSHKNILAAGGSFIISEKMLEEKDDEELIKHLTELVNVVKESTK</sequence>
<dbReference type="PROSITE" id="PS00160">
    <property type="entry name" value="ALDOLASE_KDPG_KHG_2"/>
    <property type="match status" value="1"/>
</dbReference>
<keyword evidence="8" id="KW-0119">Carbohydrate metabolism</keyword>
<dbReference type="PROSITE" id="PS00159">
    <property type="entry name" value="ALDOLASE_KDPG_KHG_1"/>
    <property type="match status" value="1"/>
</dbReference>
<evidence type="ECO:0000256" key="2">
    <source>
        <dbReference type="ARBA" id="ARBA00004736"/>
    </source>
</evidence>
<dbReference type="InterPro" id="IPR031338">
    <property type="entry name" value="KDPG/KHG_AS_2"/>
</dbReference>
<evidence type="ECO:0000256" key="1">
    <source>
        <dbReference type="ARBA" id="ARBA00000654"/>
    </source>
</evidence>
<comment type="pathway">
    <text evidence="2">Carbohydrate acid metabolism; 2-dehydro-3-deoxy-D-gluconate degradation; D-glyceraldehyde 3-phosphate and pyruvate from 2-dehydro-3-deoxy-D-gluconate: step 2/2.</text>
</comment>
<evidence type="ECO:0000256" key="4">
    <source>
        <dbReference type="ARBA" id="ARBA00011233"/>
    </source>
</evidence>
<dbReference type="PANTHER" id="PTHR30246">
    <property type="entry name" value="2-KETO-3-DEOXY-6-PHOSPHOGLUCONATE ALDOLASE"/>
    <property type="match status" value="1"/>
</dbReference>
<evidence type="ECO:0000256" key="6">
    <source>
        <dbReference type="ARBA" id="ARBA00023239"/>
    </source>
</evidence>
<dbReference type="Gene3D" id="3.20.20.70">
    <property type="entry name" value="Aldolase class I"/>
    <property type="match status" value="1"/>
</dbReference>
<dbReference type="PANTHER" id="PTHR30246:SF1">
    <property type="entry name" value="2-DEHYDRO-3-DEOXY-6-PHOSPHOGALACTONATE ALDOLASE-RELATED"/>
    <property type="match status" value="1"/>
</dbReference>
<organism evidence="9 10">
    <name type="scientific">Vagococcus lutrae</name>
    <dbReference type="NCBI Taxonomy" id="81947"/>
    <lineage>
        <taxon>Bacteria</taxon>
        <taxon>Bacillati</taxon>
        <taxon>Bacillota</taxon>
        <taxon>Bacilli</taxon>
        <taxon>Lactobacillales</taxon>
        <taxon>Enterococcaceae</taxon>
        <taxon>Vagococcus</taxon>
    </lineage>
</organism>
<reference evidence="9" key="1">
    <citation type="submission" date="2023-01" db="EMBL/GenBank/DDBJ databases">
        <title>Oxazolidinone resistance genes in florfenicol resistant enterococci from beef cattle and veal calves at slaughter.</title>
        <authorList>
            <person name="Biggel M."/>
        </authorList>
    </citation>
    <scope>NUCLEOTIDE SEQUENCE</scope>
    <source>
        <strain evidence="9">K204-1</strain>
    </source>
</reference>
<dbReference type="RefSeq" id="WP_202584990.1">
    <property type="nucleotide sequence ID" value="NZ_BKBT01000004.1"/>
</dbReference>
<name>A0AAE9XKX0_9ENTE</name>